<dbReference type="InterPro" id="IPR051091">
    <property type="entry name" value="O-Glucosyltr/Glycosyltrsf_90"/>
</dbReference>
<protein>
    <recommendedName>
        <fullName evidence="2">Glycosyl transferase CAP10 domain-containing protein</fullName>
    </recommendedName>
</protein>
<dbReference type="SMART" id="SM00672">
    <property type="entry name" value="CAP10"/>
    <property type="match status" value="1"/>
</dbReference>
<organism evidence="3">
    <name type="scientific">viral metagenome</name>
    <dbReference type="NCBI Taxonomy" id="1070528"/>
    <lineage>
        <taxon>unclassified sequences</taxon>
        <taxon>metagenomes</taxon>
        <taxon>organismal metagenomes</taxon>
    </lineage>
</organism>
<name>A0A6C0CQF9_9ZZZZ</name>
<dbReference type="InterPro" id="IPR006598">
    <property type="entry name" value="CAP10"/>
</dbReference>
<feature type="domain" description="Glycosyl transferase CAP10" evidence="2">
    <location>
        <begin position="67"/>
        <end position="301"/>
    </location>
</feature>
<dbReference type="Pfam" id="PF05686">
    <property type="entry name" value="Glyco_transf_90"/>
    <property type="match status" value="1"/>
</dbReference>
<sequence>MEFNDKYPDGFFERLQFYLGEDKDKSHPDMNKYCINDLTNGINTHDTVYDVPLKYLLEITNNKDKRFSFSRGDVITKDQQHNWTISKNRCEENNSSILVRSFNINRHWGLYYNKPLDFPFETKMNAVFWRGVTTGCSQHFSAKEWNPREANRFTMIENWYEKRPDINVGFSFVHRSWLKSKYECYVKGRCRPEEFLKHKYILSIEGNDKDSGLNWKLNSNSVVLMPRPRVTSWLMESKLEANKHYVLLKDDFSDLGEKVDWCNNNQEKCKEIIRNANKYMSQFSNNYLEQVLEIEVIKKYFVLKDKLKDN</sequence>
<evidence type="ECO:0000313" key="3">
    <source>
        <dbReference type="EMBL" id="QHT06372.1"/>
    </source>
</evidence>
<keyword evidence="1" id="KW-0808">Transferase</keyword>
<proteinExistence type="predicted"/>
<evidence type="ECO:0000256" key="1">
    <source>
        <dbReference type="ARBA" id="ARBA00022679"/>
    </source>
</evidence>
<dbReference type="PANTHER" id="PTHR12203">
    <property type="entry name" value="KDEL LYS-ASP-GLU-LEU CONTAINING - RELATED"/>
    <property type="match status" value="1"/>
</dbReference>
<evidence type="ECO:0000259" key="2">
    <source>
        <dbReference type="SMART" id="SM00672"/>
    </source>
</evidence>
<dbReference type="EMBL" id="MN739468">
    <property type="protein sequence ID" value="QHT06372.1"/>
    <property type="molecule type" value="Genomic_DNA"/>
</dbReference>
<dbReference type="AlphaFoldDB" id="A0A6C0CQF9"/>
<dbReference type="GO" id="GO:0016740">
    <property type="term" value="F:transferase activity"/>
    <property type="evidence" value="ECO:0007669"/>
    <property type="project" value="UniProtKB-KW"/>
</dbReference>
<accession>A0A6C0CQF9</accession>
<dbReference type="PANTHER" id="PTHR12203:SF35">
    <property type="entry name" value="PROTEIN O-GLUCOSYLTRANSFERASE 1"/>
    <property type="match status" value="1"/>
</dbReference>
<reference evidence="3" key="1">
    <citation type="journal article" date="2020" name="Nature">
        <title>Giant virus diversity and host interactions through global metagenomics.</title>
        <authorList>
            <person name="Schulz F."/>
            <person name="Roux S."/>
            <person name="Paez-Espino D."/>
            <person name="Jungbluth S."/>
            <person name="Walsh D.A."/>
            <person name="Denef V.J."/>
            <person name="McMahon K.D."/>
            <person name="Konstantinidis K.T."/>
            <person name="Eloe-Fadrosh E.A."/>
            <person name="Kyrpides N.C."/>
            <person name="Woyke T."/>
        </authorList>
    </citation>
    <scope>NUCLEOTIDE SEQUENCE</scope>
    <source>
        <strain evidence="3">GVMAG-M-3300021425-30</strain>
    </source>
</reference>